<feature type="compositionally biased region" description="Basic residues" evidence="1">
    <location>
        <begin position="1"/>
        <end position="10"/>
    </location>
</feature>
<proteinExistence type="predicted"/>
<reference evidence="2" key="1">
    <citation type="journal article" date="2022" name="bioRxiv">
        <title>Sequencing and chromosome-scale assembly of the giantPleurodeles waltlgenome.</title>
        <authorList>
            <person name="Brown T."/>
            <person name="Elewa A."/>
            <person name="Iarovenko S."/>
            <person name="Subramanian E."/>
            <person name="Araus A.J."/>
            <person name="Petzold A."/>
            <person name="Susuki M."/>
            <person name="Suzuki K.-i.T."/>
            <person name="Hayashi T."/>
            <person name="Toyoda A."/>
            <person name="Oliveira C."/>
            <person name="Osipova E."/>
            <person name="Leigh N.D."/>
            <person name="Simon A."/>
            <person name="Yun M.H."/>
        </authorList>
    </citation>
    <scope>NUCLEOTIDE SEQUENCE</scope>
    <source>
        <strain evidence="2">20211129_DDA</strain>
        <tissue evidence="2">Liver</tissue>
    </source>
</reference>
<gene>
    <name evidence="2" type="ORF">NDU88_006638</name>
</gene>
<dbReference type="Proteomes" id="UP001066276">
    <property type="component" value="Chromosome 9"/>
</dbReference>
<protein>
    <submittedName>
        <fullName evidence="2">Uncharacterized protein</fullName>
    </submittedName>
</protein>
<name>A0AAV7MZT6_PLEWA</name>
<keyword evidence="3" id="KW-1185">Reference proteome</keyword>
<dbReference type="AlphaFoldDB" id="A0AAV7MZT6"/>
<evidence type="ECO:0000256" key="1">
    <source>
        <dbReference type="SAM" id="MobiDB-lite"/>
    </source>
</evidence>
<evidence type="ECO:0000313" key="3">
    <source>
        <dbReference type="Proteomes" id="UP001066276"/>
    </source>
</evidence>
<feature type="compositionally biased region" description="Low complexity" evidence="1">
    <location>
        <begin position="51"/>
        <end position="66"/>
    </location>
</feature>
<feature type="region of interest" description="Disordered" evidence="1">
    <location>
        <begin position="139"/>
        <end position="165"/>
    </location>
</feature>
<feature type="region of interest" description="Disordered" evidence="1">
    <location>
        <begin position="1"/>
        <end position="68"/>
    </location>
</feature>
<accession>A0AAV7MZT6</accession>
<organism evidence="2 3">
    <name type="scientific">Pleurodeles waltl</name>
    <name type="common">Iberian ribbed newt</name>
    <dbReference type="NCBI Taxonomy" id="8319"/>
    <lineage>
        <taxon>Eukaryota</taxon>
        <taxon>Metazoa</taxon>
        <taxon>Chordata</taxon>
        <taxon>Craniata</taxon>
        <taxon>Vertebrata</taxon>
        <taxon>Euteleostomi</taxon>
        <taxon>Amphibia</taxon>
        <taxon>Batrachia</taxon>
        <taxon>Caudata</taxon>
        <taxon>Salamandroidea</taxon>
        <taxon>Salamandridae</taxon>
        <taxon>Pleurodelinae</taxon>
        <taxon>Pleurodeles</taxon>
    </lineage>
</organism>
<comment type="caution">
    <text evidence="2">The sequence shown here is derived from an EMBL/GenBank/DDBJ whole genome shotgun (WGS) entry which is preliminary data.</text>
</comment>
<dbReference type="EMBL" id="JANPWB010000013">
    <property type="protein sequence ID" value="KAJ1109275.1"/>
    <property type="molecule type" value="Genomic_DNA"/>
</dbReference>
<sequence length="165" mass="18188">MFGTRGKSKRVKEALAHSTKLLNAKQEPEQEPEQGPGTTQLTPANPAKQVEAAAGGSESRSLSGESDLVEKKAWMPKLELPSPIFVDTDDTDEKIPIGRTGQGVIRDTECVTLKEGEIEGSSTCPQSRKQQDILMYLESDENKETRKIKQTSLNQRSKTPLHPCR</sequence>
<evidence type="ECO:0000313" key="2">
    <source>
        <dbReference type="EMBL" id="KAJ1109275.1"/>
    </source>
</evidence>